<dbReference type="InterPro" id="IPR029000">
    <property type="entry name" value="Cyclophilin-like_dom_sf"/>
</dbReference>
<feature type="domain" description="PPIase cyclophilin-type" evidence="1">
    <location>
        <begin position="1"/>
        <end position="103"/>
    </location>
</feature>
<name>A0A485MB86_LYNPA</name>
<dbReference type="InterPro" id="IPR002130">
    <property type="entry name" value="Cyclophilin-type_PPIase_dom"/>
</dbReference>
<dbReference type="AlphaFoldDB" id="A0A485MB86"/>
<accession>A0A485MB86</accession>
<keyword evidence="2" id="KW-0413">Isomerase</keyword>
<reference evidence="2 3" key="1">
    <citation type="submission" date="2019-01" db="EMBL/GenBank/DDBJ databases">
        <authorList>
            <person name="Alioto T."/>
            <person name="Alioto T."/>
        </authorList>
    </citation>
    <scope>NUCLEOTIDE SEQUENCE [LARGE SCALE GENOMIC DNA]</scope>
</reference>
<dbReference type="Gene3D" id="2.40.100.10">
    <property type="entry name" value="Cyclophilin-like"/>
    <property type="match status" value="1"/>
</dbReference>
<dbReference type="GO" id="GO:0006457">
    <property type="term" value="P:protein folding"/>
    <property type="evidence" value="ECO:0007669"/>
    <property type="project" value="TreeGrafter"/>
</dbReference>
<dbReference type="Proteomes" id="UP000386466">
    <property type="component" value="Unassembled WGS sequence"/>
</dbReference>
<dbReference type="PROSITE" id="PS50072">
    <property type="entry name" value="CSA_PPIASE_2"/>
    <property type="match status" value="1"/>
</dbReference>
<organism evidence="2 3">
    <name type="scientific">Lynx pardinus</name>
    <name type="common">Iberian lynx</name>
    <name type="synonym">Felis pardina</name>
    <dbReference type="NCBI Taxonomy" id="191816"/>
    <lineage>
        <taxon>Eukaryota</taxon>
        <taxon>Metazoa</taxon>
        <taxon>Chordata</taxon>
        <taxon>Craniata</taxon>
        <taxon>Vertebrata</taxon>
        <taxon>Euteleostomi</taxon>
        <taxon>Mammalia</taxon>
        <taxon>Eutheria</taxon>
        <taxon>Laurasiatheria</taxon>
        <taxon>Carnivora</taxon>
        <taxon>Feliformia</taxon>
        <taxon>Felidae</taxon>
        <taxon>Felinae</taxon>
        <taxon>Lynx</taxon>
    </lineage>
</organism>
<keyword evidence="3" id="KW-1185">Reference proteome</keyword>
<protein>
    <submittedName>
        <fullName evidence="2">Peptidyl-prolyl cis-trans isomerase a</fullName>
    </submittedName>
</protein>
<dbReference type="PANTHER" id="PTHR11071">
    <property type="entry name" value="PEPTIDYL-PROLYL CIS-TRANS ISOMERASE"/>
    <property type="match status" value="1"/>
</dbReference>
<dbReference type="EMBL" id="CAAGRJ010000502">
    <property type="protein sequence ID" value="VFV18020.1"/>
    <property type="molecule type" value="Genomic_DNA"/>
</dbReference>
<dbReference type="Pfam" id="PF00160">
    <property type="entry name" value="Pro_isomerase"/>
    <property type="match status" value="1"/>
</dbReference>
<evidence type="ECO:0000259" key="1">
    <source>
        <dbReference type="PROSITE" id="PS50072"/>
    </source>
</evidence>
<sequence length="104" mass="11630">MCQGGDFTRCNGTGRESIYGEKFDDENFTREAHGSRHLAHGKYWTQTNASQFFICVANPERLRDGLVVLDKVREGRNIQEATERSGSRHGKAGEKIVIANCGQI</sequence>
<dbReference type="GO" id="GO:0005737">
    <property type="term" value="C:cytoplasm"/>
    <property type="evidence" value="ECO:0007669"/>
    <property type="project" value="TreeGrafter"/>
</dbReference>
<dbReference type="SUPFAM" id="SSF50891">
    <property type="entry name" value="Cyclophilin-like"/>
    <property type="match status" value="1"/>
</dbReference>
<dbReference type="GO" id="GO:0003755">
    <property type="term" value="F:peptidyl-prolyl cis-trans isomerase activity"/>
    <property type="evidence" value="ECO:0007669"/>
    <property type="project" value="InterPro"/>
</dbReference>
<dbReference type="GO" id="GO:0016018">
    <property type="term" value="F:cyclosporin A binding"/>
    <property type="evidence" value="ECO:0007669"/>
    <property type="project" value="TreeGrafter"/>
</dbReference>
<proteinExistence type="predicted"/>
<dbReference type="PANTHER" id="PTHR11071:SF490">
    <property type="entry name" value="PEPTIDYL-PROLYL CIS-TRANS ISOMERASE A"/>
    <property type="match status" value="1"/>
</dbReference>
<evidence type="ECO:0000313" key="3">
    <source>
        <dbReference type="Proteomes" id="UP000386466"/>
    </source>
</evidence>
<gene>
    <name evidence="2" type="ORF">LYPA_23C017053</name>
</gene>
<evidence type="ECO:0000313" key="2">
    <source>
        <dbReference type="EMBL" id="VFV18020.1"/>
    </source>
</evidence>